<dbReference type="Proteomes" id="UP000054771">
    <property type="component" value="Unassembled WGS sequence"/>
</dbReference>
<dbReference type="AlphaFoldDB" id="A0A0U5CE43"/>
<dbReference type="OrthoDB" id="4802432at2759"/>
<accession>A0A0U5CE43</accession>
<gene>
    <name evidence="1" type="ORF">ASPCAL11322</name>
</gene>
<organism evidence="1 2">
    <name type="scientific">Aspergillus calidoustus</name>
    <dbReference type="NCBI Taxonomy" id="454130"/>
    <lineage>
        <taxon>Eukaryota</taxon>
        <taxon>Fungi</taxon>
        <taxon>Dikarya</taxon>
        <taxon>Ascomycota</taxon>
        <taxon>Pezizomycotina</taxon>
        <taxon>Eurotiomycetes</taxon>
        <taxon>Eurotiomycetidae</taxon>
        <taxon>Eurotiales</taxon>
        <taxon>Aspergillaceae</taxon>
        <taxon>Aspergillus</taxon>
        <taxon>Aspergillus subgen. Nidulantes</taxon>
    </lineage>
</organism>
<reference evidence="2" key="1">
    <citation type="journal article" date="2016" name="Genome Announc.">
        <title>Draft genome sequences of fungus Aspergillus calidoustus.</title>
        <authorList>
            <person name="Horn F."/>
            <person name="Linde J."/>
            <person name="Mattern D.J."/>
            <person name="Walther G."/>
            <person name="Guthke R."/>
            <person name="Scherlach K."/>
            <person name="Martin K."/>
            <person name="Brakhage A.A."/>
            <person name="Petzke L."/>
            <person name="Valiante V."/>
        </authorList>
    </citation>
    <scope>NUCLEOTIDE SEQUENCE [LARGE SCALE GENOMIC DNA]</scope>
    <source>
        <strain evidence="2">SF006504</strain>
    </source>
</reference>
<dbReference type="EMBL" id="CDMC01000010">
    <property type="protein sequence ID" value="CEL08170.1"/>
    <property type="molecule type" value="Genomic_DNA"/>
</dbReference>
<name>A0A0U5CE43_ASPCI</name>
<proteinExistence type="predicted"/>
<keyword evidence="2" id="KW-1185">Reference proteome</keyword>
<dbReference type="STRING" id="454130.A0A0U5CE43"/>
<sequence>MSDPTQYRPSFLRRLDYTIVTPHEIEDYSAMKLESKLYTERNPVRQANNEAFSQGIRSLFEILESWDAHLKITLAMAVHGREKTLEPETEAIQYAYQWQTVLDGKQWLSVPYHARFPDDCPDMPRVACVDELLFESNYSYQGIWSGAAMQIAEHCVALRRIYLHLEELVRPDHLDYIRGRRQAVALALPKLPSTLRSFELDGNAEEPWLNILPALDLRARNDFDDFSCNMGSLSLTLNDLKLTLTSVETDFLFPLDEDGAPTPRALLLHWQYMESLTLTALPMCLPSGEWLFDCDLSPATREMIPDPTTGFAIIDTQLVMEETEYFRDKMKIEHFQRLFISLGYAAQHMPRLKSINTSMVHTPDTQFKFISGREVGEGLLGNRPTLSFDSMSGYKPDERVADAWGFSLDDLEIEDLGVDDVFHQVYVKVALDRFPAMSLGDAG</sequence>
<evidence type="ECO:0000313" key="2">
    <source>
        <dbReference type="Proteomes" id="UP000054771"/>
    </source>
</evidence>
<protein>
    <submittedName>
        <fullName evidence="1">Uncharacterized protein</fullName>
    </submittedName>
</protein>
<evidence type="ECO:0000313" key="1">
    <source>
        <dbReference type="EMBL" id="CEL08170.1"/>
    </source>
</evidence>